<evidence type="ECO:0000313" key="1">
    <source>
        <dbReference type="EMBL" id="QDU25118.1"/>
    </source>
</evidence>
<dbReference type="AlphaFoldDB" id="A0A517Y4D8"/>
<keyword evidence="2" id="KW-1185">Reference proteome</keyword>
<name>A0A517Y4D8_9BACT</name>
<organism evidence="1 2">
    <name type="scientific">Anatilimnocola aggregata</name>
    <dbReference type="NCBI Taxonomy" id="2528021"/>
    <lineage>
        <taxon>Bacteria</taxon>
        <taxon>Pseudomonadati</taxon>
        <taxon>Planctomycetota</taxon>
        <taxon>Planctomycetia</taxon>
        <taxon>Pirellulales</taxon>
        <taxon>Pirellulaceae</taxon>
        <taxon>Anatilimnocola</taxon>
    </lineage>
</organism>
<reference evidence="1 2" key="1">
    <citation type="submission" date="2019-02" db="EMBL/GenBank/DDBJ databases">
        <title>Deep-cultivation of Planctomycetes and their phenomic and genomic characterization uncovers novel biology.</title>
        <authorList>
            <person name="Wiegand S."/>
            <person name="Jogler M."/>
            <person name="Boedeker C."/>
            <person name="Pinto D."/>
            <person name="Vollmers J."/>
            <person name="Rivas-Marin E."/>
            <person name="Kohn T."/>
            <person name="Peeters S.H."/>
            <person name="Heuer A."/>
            <person name="Rast P."/>
            <person name="Oberbeckmann S."/>
            <person name="Bunk B."/>
            <person name="Jeske O."/>
            <person name="Meyerdierks A."/>
            <person name="Storesund J.E."/>
            <person name="Kallscheuer N."/>
            <person name="Luecker S."/>
            <person name="Lage O.M."/>
            <person name="Pohl T."/>
            <person name="Merkel B.J."/>
            <person name="Hornburger P."/>
            <person name="Mueller R.-W."/>
            <person name="Bruemmer F."/>
            <person name="Labrenz M."/>
            <person name="Spormann A.M."/>
            <person name="Op den Camp H."/>
            <person name="Overmann J."/>
            <person name="Amann R."/>
            <person name="Jetten M.S.M."/>
            <person name="Mascher T."/>
            <person name="Medema M.H."/>
            <person name="Devos D.P."/>
            <person name="Kaster A.-K."/>
            <person name="Ovreas L."/>
            <person name="Rohde M."/>
            <person name="Galperin M.Y."/>
            <person name="Jogler C."/>
        </authorList>
    </citation>
    <scope>NUCLEOTIDE SEQUENCE [LARGE SCALE GENOMIC DNA]</scope>
    <source>
        <strain evidence="1 2">ETA_A8</strain>
    </source>
</reference>
<dbReference type="KEGG" id="aagg:ETAA8_01790"/>
<dbReference type="Proteomes" id="UP000315017">
    <property type="component" value="Chromosome"/>
</dbReference>
<proteinExistence type="predicted"/>
<accession>A0A517Y4D8</accession>
<evidence type="ECO:0000313" key="2">
    <source>
        <dbReference type="Proteomes" id="UP000315017"/>
    </source>
</evidence>
<gene>
    <name evidence="1" type="ORF">ETAA8_01790</name>
</gene>
<dbReference type="EMBL" id="CP036274">
    <property type="protein sequence ID" value="QDU25118.1"/>
    <property type="molecule type" value="Genomic_DNA"/>
</dbReference>
<protein>
    <submittedName>
        <fullName evidence="1">Uncharacterized protein</fullName>
    </submittedName>
</protein>
<sequence>MQMKVPILPEPPRPDVCRICPQCGGWFALKLESTRADKIVGRVEVYRYTHCDRVREYAAQLPGHVV</sequence>